<keyword evidence="3" id="KW-1133">Transmembrane helix</keyword>
<keyword evidence="3" id="KW-0472">Membrane</keyword>
<protein>
    <submittedName>
        <fullName evidence="4">Uncharacterized protein</fullName>
    </submittedName>
</protein>
<evidence type="ECO:0000256" key="1">
    <source>
        <dbReference type="SAM" id="Coils"/>
    </source>
</evidence>
<organism evidence="4 5">
    <name type="scientific">Dentipellis fragilis</name>
    <dbReference type="NCBI Taxonomy" id="205917"/>
    <lineage>
        <taxon>Eukaryota</taxon>
        <taxon>Fungi</taxon>
        <taxon>Dikarya</taxon>
        <taxon>Basidiomycota</taxon>
        <taxon>Agaricomycotina</taxon>
        <taxon>Agaricomycetes</taxon>
        <taxon>Russulales</taxon>
        <taxon>Hericiaceae</taxon>
        <taxon>Dentipellis</taxon>
    </lineage>
</organism>
<dbReference type="EMBL" id="SEOQ01000562">
    <property type="protein sequence ID" value="TFY60441.1"/>
    <property type="molecule type" value="Genomic_DNA"/>
</dbReference>
<feature type="transmembrane region" description="Helical" evidence="3">
    <location>
        <begin position="175"/>
        <end position="195"/>
    </location>
</feature>
<keyword evidence="1" id="KW-0175">Coiled coil</keyword>
<evidence type="ECO:0000256" key="2">
    <source>
        <dbReference type="SAM" id="MobiDB-lite"/>
    </source>
</evidence>
<comment type="caution">
    <text evidence="4">The sequence shown here is derived from an EMBL/GenBank/DDBJ whole genome shotgun (WGS) entry which is preliminary data.</text>
</comment>
<keyword evidence="3" id="KW-0812">Transmembrane</keyword>
<reference evidence="4 5" key="1">
    <citation type="submission" date="2019-02" db="EMBL/GenBank/DDBJ databases">
        <title>Genome sequencing of the rare red list fungi Dentipellis fragilis.</title>
        <authorList>
            <person name="Buettner E."/>
            <person name="Kellner H."/>
        </authorList>
    </citation>
    <scope>NUCLEOTIDE SEQUENCE [LARGE SCALE GENOMIC DNA]</scope>
    <source>
        <strain evidence="4 5">DSM 105465</strain>
    </source>
</reference>
<evidence type="ECO:0000313" key="4">
    <source>
        <dbReference type="EMBL" id="TFY60441.1"/>
    </source>
</evidence>
<accession>A0A4Y9YG69</accession>
<dbReference type="AlphaFoldDB" id="A0A4Y9YG69"/>
<gene>
    <name evidence="4" type="ORF">EVG20_g7411</name>
</gene>
<feature type="region of interest" description="Disordered" evidence="2">
    <location>
        <begin position="819"/>
        <end position="843"/>
    </location>
</feature>
<proteinExistence type="predicted"/>
<name>A0A4Y9YG69_9AGAM</name>
<evidence type="ECO:0000256" key="3">
    <source>
        <dbReference type="SAM" id="Phobius"/>
    </source>
</evidence>
<dbReference type="Proteomes" id="UP000298327">
    <property type="component" value="Unassembled WGS sequence"/>
</dbReference>
<feature type="transmembrane region" description="Helical" evidence="3">
    <location>
        <begin position="333"/>
        <end position="353"/>
    </location>
</feature>
<feature type="compositionally biased region" description="Low complexity" evidence="2">
    <location>
        <begin position="878"/>
        <end position="887"/>
    </location>
</feature>
<sequence>MIILVTIIAAVLDLTVIIQRLALGGIHLLGLDGLHPHTLPAGVLRSQIVPAEPAAIPTAPIDPPDIHFAPLNLPPASSFPVISLSATCPAQPANYDTLNTEAAQVAVLEQELVVGLTEATDLSWLGSEVVEVEVPSDLIVSWTGELLPSPVLYSESPPTTSVALFEPQPSGMDLYWPWIYFLGFVLLSLSVNAAFAEFREVVGHSLGFVRISCLDIFLDFNLRIKFSGLQYRFKDLTIQANFRRHFSSLWISSLVSYHLDGFSKRIDRLPYIPSLIRATIGALYILQRGFDCARSQHTDHNTTQAFSQNMDYLSRCIGLTVQARLDIGLNMDYYILLYMGAWFRSFYVLVLRIRVLDALSDPRSLHQDHSLVTSHLAWQNWENSNRDKKVLRDGLQLATNYGSLRLNHLQRRLDSMREEAASARKMANKLHWDNQTLGHRTKEYMRVIASQTHEIKELELDNDKYHSQCAELKSALEEECATIVSLRTQLSSRRGAVLRDSCTQTSAEVDTGSLVDGADALGLYPEDGASDFDSYAQTGTEVDTVPVCAYESLVYGTDALDLGLVDNSYDSDSDSDVSECSVVEGTIFLHYIPDDGSSYSTDSDDGLSDDNSIALPGPPAIDLVINQASRYWIQHGAFMEKLYAQGIREKDGVITRLEQHLEKVNESWDFRLSQAHFLAAAQRDYIDTLEAKIRAGSSVKGDLVPTGSREIKTASSTSTLDLLQMVDLDASLLLDVSFPGMPHWPSDISFGNVPYCQDLSSENIIIGSHEESMPVLTPDHPPSGRTPSSSATSALPELVITPSELAVTTARVANDSSDIAESNRLFAPSPTRPPGEKDVDVDDDDPFQSGFPSWTSFALDLSASGFMSSPMDVVEGSPVVDDPIGLPDLPPPASFDDSLSPSPLASHIKKGNSDRPRQPILSLLNINRDS</sequence>
<feature type="coiled-coil region" evidence="1">
    <location>
        <begin position="406"/>
        <end position="475"/>
    </location>
</feature>
<evidence type="ECO:0000313" key="5">
    <source>
        <dbReference type="Proteomes" id="UP000298327"/>
    </source>
</evidence>
<feature type="region of interest" description="Disordered" evidence="2">
    <location>
        <begin position="878"/>
        <end position="930"/>
    </location>
</feature>
<keyword evidence="5" id="KW-1185">Reference proteome</keyword>